<accession>A0A6A0H5H2</accession>
<comment type="caution">
    <text evidence="1">The sequence shown here is derived from an EMBL/GenBank/DDBJ whole genome shotgun (WGS) entry which is preliminary data.</text>
</comment>
<protein>
    <submittedName>
        <fullName evidence="1">Uncharacterized protein</fullName>
    </submittedName>
</protein>
<name>A0A6A0H5H2_HYAAZ</name>
<gene>
    <name evidence="1" type="ORF">HAZT_HAZT003233</name>
</gene>
<organism evidence="1">
    <name type="scientific">Hyalella azteca</name>
    <name type="common">Amphipod</name>
    <dbReference type="NCBI Taxonomy" id="294128"/>
    <lineage>
        <taxon>Eukaryota</taxon>
        <taxon>Metazoa</taxon>
        <taxon>Ecdysozoa</taxon>
        <taxon>Arthropoda</taxon>
        <taxon>Crustacea</taxon>
        <taxon>Multicrustacea</taxon>
        <taxon>Malacostraca</taxon>
        <taxon>Eumalacostraca</taxon>
        <taxon>Peracarida</taxon>
        <taxon>Amphipoda</taxon>
        <taxon>Senticaudata</taxon>
        <taxon>Talitrida</taxon>
        <taxon>Talitroidea</taxon>
        <taxon>Hyalellidae</taxon>
        <taxon>Hyalella</taxon>
    </lineage>
</organism>
<reference evidence="1" key="3">
    <citation type="submission" date="2019-06" db="EMBL/GenBank/DDBJ databases">
        <authorList>
            <person name="Poynton C."/>
            <person name="Hasenbein S."/>
            <person name="Benoit J.B."/>
            <person name="Sepulveda M.S."/>
            <person name="Poelchau M.F."/>
            <person name="Murali S.C."/>
            <person name="Chen S."/>
            <person name="Glastad K.M."/>
            <person name="Werren J.H."/>
            <person name="Vineis J.H."/>
            <person name="Bowen J.L."/>
            <person name="Friedrich M."/>
            <person name="Jones J."/>
            <person name="Robertson H.M."/>
            <person name="Feyereisen R."/>
            <person name="Mechler-Hickson A."/>
            <person name="Mathers N."/>
            <person name="Lee C.E."/>
            <person name="Colbourne J.K."/>
            <person name="Biales A."/>
            <person name="Johnston J.S."/>
            <person name="Wellborn G.A."/>
            <person name="Rosendale A.J."/>
            <person name="Cridge A.G."/>
            <person name="Munoz-Torres M.C."/>
            <person name="Bain P.A."/>
            <person name="Manny A.R."/>
            <person name="Major K.M."/>
            <person name="Lambert F.N."/>
            <person name="Vulpe C.D."/>
            <person name="Tuck P."/>
            <person name="Blalock B.J."/>
            <person name="Lin Y.-Y."/>
            <person name="Smith M.E."/>
            <person name="Ochoa-Acuna H."/>
            <person name="Chen M.-J.M."/>
            <person name="Childers C.P."/>
            <person name="Qu J."/>
            <person name="Dugan S."/>
            <person name="Lee S.L."/>
            <person name="Chao H."/>
            <person name="Dinh H."/>
            <person name="Han Y."/>
            <person name="Doddapaneni H."/>
            <person name="Worley K.C."/>
            <person name="Muzny D.M."/>
            <person name="Gibbs R.A."/>
            <person name="Richards S."/>
        </authorList>
    </citation>
    <scope>NUCLEOTIDE SEQUENCE</scope>
    <source>
        <strain evidence="1">HAZT.00-mixed</strain>
        <tissue evidence="1">Whole organism</tissue>
    </source>
</reference>
<dbReference type="AlphaFoldDB" id="A0A6A0H5H2"/>
<dbReference type="EMBL" id="JQDR03006341">
    <property type="protein sequence ID" value="KAA0200391.1"/>
    <property type="molecule type" value="Genomic_DNA"/>
</dbReference>
<dbReference type="OrthoDB" id="2423195at2759"/>
<reference evidence="1" key="2">
    <citation type="journal article" date="2018" name="Environ. Sci. Technol.">
        <title>The Toxicogenome of Hyalella azteca: A Model for Sediment Ecotoxicology and Evolutionary Toxicology.</title>
        <authorList>
            <person name="Poynton H.C."/>
            <person name="Hasenbein S."/>
            <person name="Benoit J.B."/>
            <person name="Sepulveda M.S."/>
            <person name="Poelchau M.F."/>
            <person name="Hughes D.S.T."/>
            <person name="Murali S.C."/>
            <person name="Chen S."/>
            <person name="Glastad K.M."/>
            <person name="Goodisman M.A.D."/>
            <person name="Werren J.H."/>
            <person name="Vineis J.H."/>
            <person name="Bowen J.L."/>
            <person name="Friedrich M."/>
            <person name="Jones J."/>
            <person name="Robertson H.M."/>
            <person name="Feyereisen R."/>
            <person name="Mechler-Hickson A."/>
            <person name="Mathers N."/>
            <person name="Lee C.E."/>
            <person name="Colbourne J.K."/>
            <person name="Biales A."/>
            <person name="Johnston J.S."/>
            <person name="Wellborn G.A."/>
            <person name="Rosendale A.J."/>
            <person name="Cridge A.G."/>
            <person name="Munoz-Torres M.C."/>
            <person name="Bain P.A."/>
            <person name="Manny A.R."/>
            <person name="Major K.M."/>
            <person name="Lambert F.N."/>
            <person name="Vulpe C.D."/>
            <person name="Tuck P."/>
            <person name="Blalock B.J."/>
            <person name="Lin Y.Y."/>
            <person name="Smith M.E."/>
            <person name="Ochoa-Acuna H."/>
            <person name="Chen M.M."/>
            <person name="Childers C.P."/>
            <person name="Qu J."/>
            <person name="Dugan S."/>
            <person name="Lee S.L."/>
            <person name="Chao H."/>
            <person name="Dinh H."/>
            <person name="Han Y."/>
            <person name="Doddapaneni H."/>
            <person name="Worley K.C."/>
            <person name="Muzny D.M."/>
            <person name="Gibbs R.A."/>
            <person name="Richards S."/>
        </authorList>
    </citation>
    <scope>NUCLEOTIDE SEQUENCE</scope>
    <source>
        <strain evidence="1">HAZT.00-mixed</strain>
        <tissue evidence="1">Whole organism</tissue>
    </source>
</reference>
<evidence type="ECO:0000313" key="1">
    <source>
        <dbReference type="EMBL" id="KAA0200391.1"/>
    </source>
</evidence>
<proteinExistence type="predicted"/>
<dbReference type="Proteomes" id="UP000711488">
    <property type="component" value="Unassembled WGS sequence"/>
</dbReference>
<reference evidence="1" key="1">
    <citation type="submission" date="2014-08" db="EMBL/GenBank/DDBJ databases">
        <authorList>
            <person name="Murali S."/>
            <person name="Richards S."/>
            <person name="Bandaranaike D."/>
            <person name="Bellair M."/>
            <person name="Blankenburg K."/>
            <person name="Chao H."/>
            <person name="Dinh H."/>
            <person name="Doddapaneni H."/>
            <person name="Dugan-Rocha S."/>
            <person name="Elkadiri S."/>
            <person name="Gnanaolivu R."/>
            <person name="Hughes D."/>
            <person name="Lee S."/>
            <person name="Li M."/>
            <person name="Ming W."/>
            <person name="Munidasa M."/>
            <person name="Muniz J."/>
            <person name="Nguyen L."/>
            <person name="Osuji N."/>
            <person name="Pu L.-L."/>
            <person name="Puazo M."/>
            <person name="Skinner E."/>
            <person name="Qu C."/>
            <person name="Quiroz J."/>
            <person name="Raj R."/>
            <person name="Weissenberger G."/>
            <person name="Xin Y."/>
            <person name="Zou X."/>
            <person name="Han Y."/>
            <person name="Worley K."/>
            <person name="Muzny D."/>
            <person name="Gibbs R."/>
        </authorList>
    </citation>
    <scope>NUCLEOTIDE SEQUENCE</scope>
    <source>
        <strain evidence="1">HAZT.00-mixed</strain>
        <tissue evidence="1">Whole organism</tissue>
    </source>
</reference>
<sequence>MILYDTLQYQHRMRPEISSLLVPAIYPELEDHPSVQGRDHIRGVERSVFFVSHLEKEQEVRSTILV</sequence>